<dbReference type="InterPro" id="IPR013767">
    <property type="entry name" value="PAS_fold"/>
</dbReference>
<evidence type="ECO:0000256" key="6">
    <source>
        <dbReference type="SAM" id="Coils"/>
    </source>
</evidence>
<evidence type="ECO:0000256" key="1">
    <source>
        <dbReference type="ARBA" id="ARBA00000085"/>
    </source>
</evidence>
<keyword evidence="3" id="KW-0597">Phosphoprotein</keyword>
<keyword evidence="5" id="KW-0418">Kinase</keyword>
<dbReference type="SUPFAM" id="SSF47384">
    <property type="entry name" value="Homodimeric domain of signal transducing histidine kinase"/>
    <property type="match status" value="1"/>
</dbReference>
<dbReference type="EMBL" id="JBHULC010000027">
    <property type="protein sequence ID" value="MFD2523115.1"/>
    <property type="molecule type" value="Genomic_DNA"/>
</dbReference>
<protein>
    <recommendedName>
        <fullName evidence="2">histidine kinase</fullName>
        <ecNumber evidence="2">2.7.13.3</ecNumber>
    </recommendedName>
</protein>
<dbReference type="SMART" id="SM00388">
    <property type="entry name" value="HisKA"/>
    <property type="match status" value="1"/>
</dbReference>
<dbReference type="PANTHER" id="PTHR43304">
    <property type="entry name" value="PHYTOCHROME-LIKE PROTEIN CPH1"/>
    <property type="match status" value="1"/>
</dbReference>
<dbReference type="InterPro" id="IPR001610">
    <property type="entry name" value="PAC"/>
</dbReference>
<feature type="domain" description="PAC" evidence="9">
    <location>
        <begin position="345"/>
        <end position="397"/>
    </location>
</feature>
<sequence length="909" mass="103721">MSIQSSLIIPDDSNLDIQLDFQQAIFNFFRQASGIFCVLKGPDYVFELANPSFLHFVGQRELIGKTMHEVLPELQEQGFFEILDRVYTSKISYSNAEMPLLFSQADGTKKETYGNFTFQPVLNQGGNVVGIILSGYDITEQVNAHKKVEELEARMRLAVAASNLGIYDYNMLTGEVLASEAMNEIFGVSGQQHIEAYLKTMQLGENQADRELIYEEALKTGNLNYQFSITLPDGEKKWVETHANVYYDKEGKPVRLLGTVKDITNTKNAEEKMAMLAAIVESSDDLILSKGLDGVIKSWNDAGERIMGYKAHEMIGQHISKLMPPDRLQEEDEIVGRLKKGERIEHFETRRVRKDGTTIDISLTISPVKNTKGETIGASKIARDVTAQKLNERLISENEERLKVLLDASDLGTWELNPVTSEVSYSPRYLEIFGYGRDASLSHPDLLNHLHPEDRLVRDEAFKEAYKSGVLAYVSRIVWNDKSVHWIEAKGKVFYDENNKPYRLLGTVRDVSNEMNYQKELETREQKFRLLADSMPQHIWTSDAEGNMNYFNHSITDYSGMTAEELGHEGWLKLLRAEEKEDATENWLDAVAEGELFKTEHQFRRHDGQYRWQLTRALPQKDHDGNVVMWVGTSTDVHDWKLSTDALEEQVKHRTQQLEDSNEELSKLNNELAQFAYVASHDLQEPLRKIQTFSARIQEIEKNNLSDKGKDYFNRLQNASKRMQQLILDLLAYSRANTAERHFENVDLNSMIEGIQEQLREVILQKNAVIASAKLPTLSCVRYQFEQLFTNLMTNALKFAKADVNPHISISYEVVPGSTIDETDVDKTLDYHHISFKDNGIGFEPEYNEVIFQVFKRLHGKDEYPGTGIGLAIVKKIVENHEGFISASGEIGVGSVFEMYFPVENRPEL</sequence>
<dbReference type="NCBIfam" id="TIGR00229">
    <property type="entry name" value="sensory_box"/>
    <property type="match status" value="4"/>
</dbReference>
<name>A0ABW5JEW3_9BACT</name>
<dbReference type="InterPro" id="IPR005467">
    <property type="entry name" value="His_kinase_dom"/>
</dbReference>
<feature type="domain" description="PAS" evidence="8">
    <location>
        <begin position="272"/>
        <end position="342"/>
    </location>
</feature>
<feature type="domain" description="PAC" evidence="9">
    <location>
        <begin position="223"/>
        <end position="275"/>
    </location>
</feature>
<dbReference type="InterPro" id="IPR013656">
    <property type="entry name" value="PAS_4"/>
</dbReference>
<dbReference type="PROSITE" id="PS50109">
    <property type="entry name" value="HIS_KIN"/>
    <property type="match status" value="1"/>
</dbReference>
<dbReference type="SUPFAM" id="SSF55874">
    <property type="entry name" value="ATPase domain of HSP90 chaperone/DNA topoisomerase II/histidine kinase"/>
    <property type="match status" value="1"/>
</dbReference>
<dbReference type="EC" id="2.7.13.3" evidence="2"/>
<dbReference type="Pfam" id="PF08447">
    <property type="entry name" value="PAS_3"/>
    <property type="match status" value="3"/>
</dbReference>
<dbReference type="PANTHER" id="PTHR43304:SF1">
    <property type="entry name" value="PAC DOMAIN-CONTAINING PROTEIN"/>
    <property type="match status" value="1"/>
</dbReference>
<dbReference type="InterPro" id="IPR036097">
    <property type="entry name" value="HisK_dim/P_sf"/>
</dbReference>
<dbReference type="RefSeq" id="WP_340239345.1">
    <property type="nucleotide sequence ID" value="NZ_JBBEWC010000012.1"/>
</dbReference>
<evidence type="ECO:0000259" key="9">
    <source>
        <dbReference type="PROSITE" id="PS50113"/>
    </source>
</evidence>
<feature type="domain" description="Histidine kinase" evidence="7">
    <location>
        <begin position="678"/>
        <end position="905"/>
    </location>
</feature>
<dbReference type="Pfam" id="PF00989">
    <property type="entry name" value="PAS"/>
    <property type="match status" value="1"/>
</dbReference>
<dbReference type="InterPro" id="IPR000700">
    <property type="entry name" value="PAS-assoc_C"/>
</dbReference>
<evidence type="ECO:0000256" key="2">
    <source>
        <dbReference type="ARBA" id="ARBA00012438"/>
    </source>
</evidence>
<keyword evidence="6" id="KW-0175">Coiled coil</keyword>
<dbReference type="SMART" id="SM00086">
    <property type="entry name" value="PAC"/>
    <property type="match status" value="5"/>
</dbReference>
<evidence type="ECO:0000256" key="5">
    <source>
        <dbReference type="ARBA" id="ARBA00022777"/>
    </source>
</evidence>
<evidence type="ECO:0000313" key="11">
    <source>
        <dbReference type="Proteomes" id="UP001597510"/>
    </source>
</evidence>
<feature type="domain" description="PAC" evidence="9">
    <location>
        <begin position="597"/>
        <end position="649"/>
    </location>
</feature>
<dbReference type="Pfam" id="PF00512">
    <property type="entry name" value="HisKA"/>
    <property type="match status" value="1"/>
</dbReference>
<feature type="domain" description="PAC" evidence="9">
    <location>
        <begin position="94"/>
        <end position="150"/>
    </location>
</feature>
<organism evidence="10 11">
    <name type="scientific">Emticicia soli</name>
    <dbReference type="NCBI Taxonomy" id="2027878"/>
    <lineage>
        <taxon>Bacteria</taxon>
        <taxon>Pseudomonadati</taxon>
        <taxon>Bacteroidota</taxon>
        <taxon>Cytophagia</taxon>
        <taxon>Cytophagales</taxon>
        <taxon>Leadbetterellaceae</taxon>
        <taxon>Emticicia</taxon>
    </lineage>
</organism>
<evidence type="ECO:0000259" key="8">
    <source>
        <dbReference type="PROSITE" id="PS50112"/>
    </source>
</evidence>
<dbReference type="Gene3D" id="1.10.287.130">
    <property type="match status" value="1"/>
</dbReference>
<dbReference type="InterPro" id="IPR035965">
    <property type="entry name" value="PAS-like_dom_sf"/>
</dbReference>
<dbReference type="InterPro" id="IPR052162">
    <property type="entry name" value="Sensor_kinase/Photoreceptor"/>
</dbReference>
<dbReference type="SUPFAM" id="SSF55785">
    <property type="entry name" value="PYP-like sensor domain (PAS domain)"/>
    <property type="match status" value="5"/>
</dbReference>
<keyword evidence="4" id="KW-0808">Transferase</keyword>
<evidence type="ECO:0000313" key="10">
    <source>
        <dbReference type="EMBL" id="MFD2523115.1"/>
    </source>
</evidence>
<dbReference type="InterPro" id="IPR000014">
    <property type="entry name" value="PAS"/>
</dbReference>
<dbReference type="InterPro" id="IPR004358">
    <property type="entry name" value="Sig_transdc_His_kin-like_C"/>
</dbReference>
<comment type="catalytic activity">
    <reaction evidence="1">
        <text>ATP + protein L-histidine = ADP + protein N-phospho-L-histidine.</text>
        <dbReference type="EC" id="2.7.13.3"/>
    </reaction>
</comment>
<gene>
    <name evidence="10" type="ORF">ACFSR2_19615</name>
</gene>
<dbReference type="PROSITE" id="PS50112">
    <property type="entry name" value="PAS"/>
    <property type="match status" value="3"/>
</dbReference>
<feature type="domain" description="PAC" evidence="9">
    <location>
        <begin position="471"/>
        <end position="523"/>
    </location>
</feature>
<evidence type="ECO:0000259" key="7">
    <source>
        <dbReference type="PROSITE" id="PS50109"/>
    </source>
</evidence>
<dbReference type="Pfam" id="PF08448">
    <property type="entry name" value="PAS_4"/>
    <property type="match status" value="1"/>
</dbReference>
<dbReference type="Gene3D" id="3.30.565.10">
    <property type="entry name" value="Histidine kinase-like ATPase, C-terminal domain"/>
    <property type="match status" value="1"/>
</dbReference>
<dbReference type="Gene3D" id="2.10.70.100">
    <property type="match status" value="1"/>
</dbReference>
<feature type="coiled-coil region" evidence="6">
    <location>
        <begin position="644"/>
        <end position="678"/>
    </location>
</feature>
<dbReference type="CDD" id="cd00130">
    <property type="entry name" value="PAS"/>
    <property type="match status" value="5"/>
</dbReference>
<dbReference type="SMART" id="SM00387">
    <property type="entry name" value="HATPase_c"/>
    <property type="match status" value="1"/>
</dbReference>
<dbReference type="Pfam" id="PF02518">
    <property type="entry name" value="HATPase_c"/>
    <property type="match status" value="1"/>
</dbReference>
<reference evidence="11" key="1">
    <citation type="journal article" date="2019" name="Int. J. Syst. Evol. Microbiol.">
        <title>The Global Catalogue of Microorganisms (GCM) 10K type strain sequencing project: providing services to taxonomists for standard genome sequencing and annotation.</title>
        <authorList>
            <consortium name="The Broad Institute Genomics Platform"/>
            <consortium name="The Broad Institute Genome Sequencing Center for Infectious Disease"/>
            <person name="Wu L."/>
            <person name="Ma J."/>
        </authorList>
    </citation>
    <scope>NUCLEOTIDE SEQUENCE [LARGE SCALE GENOMIC DNA]</scope>
    <source>
        <strain evidence="11">KCTC 52344</strain>
    </source>
</reference>
<accession>A0ABW5JEW3</accession>
<dbReference type="Gene3D" id="3.30.450.20">
    <property type="entry name" value="PAS domain"/>
    <property type="match status" value="5"/>
</dbReference>
<dbReference type="PRINTS" id="PR00344">
    <property type="entry name" value="BCTRLSENSOR"/>
</dbReference>
<dbReference type="CDD" id="cd00082">
    <property type="entry name" value="HisKA"/>
    <property type="match status" value="1"/>
</dbReference>
<evidence type="ECO:0000256" key="3">
    <source>
        <dbReference type="ARBA" id="ARBA00022553"/>
    </source>
</evidence>
<proteinExistence type="predicted"/>
<feature type="domain" description="PAS" evidence="8">
    <location>
        <begin position="398"/>
        <end position="469"/>
    </location>
</feature>
<keyword evidence="11" id="KW-1185">Reference proteome</keyword>
<feature type="domain" description="PAS" evidence="8">
    <location>
        <begin position="524"/>
        <end position="595"/>
    </location>
</feature>
<dbReference type="Proteomes" id="UP001597510">
    <property type="component" value="Unassembled WGS sequence"/>
</dbReference>
<comment type="caution">
    <text evidence="10">The sequence shown here is derived from an EMBL/GenBank/DDBJ whole genome shotgun (WGS) entry which is preliminary data.</text>
</comment>
<dbReference type="SMART" id="SM00091">
    <property type="entry name" value="PAS"/>
    <property type="match status" value="5"/>
</dbReference>
<dbReference type="InterPro" id="IPR003594">
    <property type="entry name" value="HATPase_dom"/>
</dbReference>
<dbReference type="InterPro" id="IPR003661">
    <property type="entry name" value="HisK_dim/P_dom"/>
</dbReference>
<dbReference type="InterPro" id="IPR013655">
    <property type="entry name" value="PAS_fold_3"/>
</dbReference>
<evidence type="ECO:0000256" key="4">
    <source>
        <dbReference type="ARBA" id="ARBA00022679"/>
    </source>
</evidence>
<dbReference type="PROSITE" id="PS50113">
    <property type="entry name" value="PAC"/>
    <property type="match status" value="5"/>
</dbReference>
<dbReference type="InterPro" id="IPR036890">
    <property type="entry name" value="HATPase_C_sf"/>
</dbReference>